<protein>
    <recommendedName>
        <fullName evidence="5">DUF805 domain-containing protein</fullName>
    </recommendedName>
</protein>
<keyword evidence="2" id="KW-0812">Transmembrane</keyword>
<feature type="region of interest" description="Disordered" evidence="1">
    <location>
        <begin position="1"/>
        <end position="20"/>
    </location>
</feature>
<feature type="transmembrane region" description="Helical" evidence="2">
    <location>
        <begin position="62"/>
        <end position="80"/>
    </location>
</feature>
<organism evidence="3 4">
    <name type="scientific">Bifidobacterium tibiigranuli</name>
    <dbReference type="NCBI Taxonomy" id="2172043"/>
    <lineage>
        <taxon>Bacteria</taxon>
        <taxon>Bacillati</taxon>
        <taxon>Actinomycetota</taxon>
        <taxon>Actinomycetes</taxon>
        <taxon>Bifidobacteriales</taxon>
        <taxon>Bifidobacteriaceae</taxon>
        <taxon>Bifidobacterium</taxon>
    </lineage>
</organism>
<evidence type="ECO:0000313" key="4">
    <source>
        <dbReference type="Proteomes" id="UP000325415"/>
    </source>
</evidence>
<gene>
    <name evidence="3" type="ORF">DDE84_11030</name>
</gene>
<accession>A0A5N6RW11</accession>
<reference evidence="3 4" key="1">
    <citation type="submission" date="2018-04" db="EMBL/GenBank/DDBJ databases">
        <authorList>
            <person name="Eckel V.P."/>
            <person name="Vogel R.F."/>
        </authorList>
    </citation>
    <scope>NUCLEOTIDE SEQUENCE [LARGE SCALE GENOMIC DNA]</scope>
    <source>
        <strain evidence="4">TMW 2.1764</strain>
    </source>
</reference>
<name>A0A5N6RW11_9BIFI</name>
<evidence type="ECO:0000256" key="1">
    <source>
        <dbReference type="SAM" id="MobiDB-lite"/>
    </source>
</evidence>
<dbReference type="AlphaFoldDB" id="A0A5N6RW11"/>
<keyword evidence="2" id="KW-1133">Transmembrane helix</keyword>
<keyword evidence="2" id="KW-0472">Membrane</keyword>
<evidence type="ECO:0008006" key="5">
    <source>
        <dbReference type="Google" id="ProtNLM"/>
    </source>
</evidence>
<dbReference type="Proteomes" id="UP000325415">
    <property type="component" value="Unassembled WGS sequence"/>
</dbReference>
<dbReference type="EMBL" id="QDAG01000013">
    <property type="protein sequence ID" value="KAE8126441.1"/>
    <property type="molecule type" value="Genomic_DNA"/>
</dbReference>
<proteinExistence type="predicted"/>
<evidence type="ECO:0000256" key="2">
    <source>
        <dbReference type="SAM" id="Phobius"/>
    </source>
</evidence>
<sequence>MSYKAPQQNENWRQSGSQWKRRVNSVKPLITEAWYGASFRQAVTRFVQKALRFRGYASRSEFWWIQLMLLVVNLVLTRFLT</sequence>
<keyword evidence="4" id="KW-1185">Reference proteome</keyword>
<comment type="caution">
    <text evidence="3">The sequence shown here is derived from an EMBL/GenBank/DDBJ whole genome shotgun (WGS) entry which is preliminary data.</text>
</comment>
<evidence type="ECO:0000313" key="3">
    <source>
        <dbReference type="EMBL" id="KAE8126441.1"/>
    </source>
</evidence>
<feature type="compositionally biased region" description="Polar residues" evidence="1">
    <location>
        <begin position="1"/>
        <end position="18"/>
    </location>
</feature>